<dbReference type="InterPro" id="IPR020846">
    <property type="entry name" value="MFS_dom"/>
</dbReference>
<feature type="transmembrane region" description="Helical" evidence="6">
    <location>
        <begin position="265"/>
        <end position="285"/>
    </location>
</feature>
<dbReference type="GO" id="GO:0005886">
    <property type="term" value="C:plasma membrane"/>
    <property type="evidence" value="ECO:0007669"/>
    <property type="project" value="UniProtKB-ARBA"/>
</dbReference>
<dbReference type="AlphaFoldDB" id="A0A1E4SEM1"/>
<organism evidence="8 9">
    <name type="scientific">Suhomyces tanzawaensis NRRL Y-17324</name>
    <dbReference type="NCBI Taxonomy" id="984487"/>
    <lineage>
        <taxon>Eukaryota</taxon>
        <taxon>Fungi</taxon>
        <taxon>Dikarya</taxon>
        <taxon>Ascomycota</taxon>
        <taxon>Saccharomycotina</taxon>
        <taxon>Pichiomycetes</taxon>
        <taxon>Debaryomycetaceae</taxon>
        <taxon>Suhomyces</taxon>
    </lineage>
</organism>
<comment type="subcellular location">
    <subcellularLocation>
        <location evidence="1">Membrane</location>
        <topology evidence="1">Multi-pass membrane protein</topology>
    </subcellularLocation>
</comment>
<dbReference type="STRING" id="984487.A0A1E4SEM1"/>
<accession>A0A1E4SEM1</accession>
<protein>
    <submittedName>
        <fullName evidence="8">SCR1 protein</fullName>
    </submittedName>
</protein>
<evidence type="ECO:0000256" key="4">
    <source>
        <dbReference type="ARBA" id="ARBA00023136"/>
    </source>
</evidence>
<evidence type="ECO:0000256" key="6">
    <source>
        <dbReference type="SAM" id="Phobius"/>
    </source>
</evidence>
<dbReference type="NCBIfam" id="TIGR00880">
    <property type="entry name" value="2_A_01_02"/>
    <property type="match status" value="1"/>
</dbReference>
<reference evidence="9" key="1">
    <citation type="submission" date="2016-05" db="EMBL/GenBank/DDBJ databases">
        <title>Comparative genomics of biotechnologically important yeasts.</title>
        <authorList>
            <consortium name="DOE Joint Genome Institute"/>
            <person name="Riley R."/>
            <person name="Haridas S."/>
            <person name="Wolfe K.H."/>
            <person name="Lopes M.R."/>
            <person name="Hittinger C.T."/>
            <person name="Goker M."/>
            <person name="Salamov A."/>
            <person name="Wisecaver J."/>
            <person name="Long T.M."/>
            <person name="Aerts A.L."/>
            <person name="Barry K."/>
            <person name="Choi C."/>
            <person name="Clum A."/>
            <person name="Coughlan A.Y."/>
            <person name="Deshpande S."/>
            <person name="Douglass A.P."/>
            <person name="Hanson S.J."/>
            <person name="Klenk H.-P."/>
            <person name="Labutti K."/>
            <person name="Lapidus A."/>
            <person name="Lindquist E."/>
            <person name="Lipzen A."/>
            <person name="Meier-Kolthoff J.P."/>
            <person name="Ohm R.A."/>
            <person name="Otillar R.P."/>
            <person name="Pangilinan J."/>
            <person name="Peng Y."/>
            <person name="Rokas A."/>
            <person name="Rosa C.A."/>
            <person name="Scheuner C."/>
            <person name="Sibirny A.A."/>
            <person name="Slot J.C."/>
            <person name="Stielow J.B."/>
            <person name="Sun H."/>
            <person name="Kurtzman C.P."/>
            <person name="Blackwell M."/>
            <person name="Grigoriev I.V."/>
            <person name="Jeffries T.W."/>
        </authorList>
    </citation>
    <scope>NUCLEOTIDE SEQUENCE [LARGE SCALE GENOMIC DNA]</scope>
    <source>
        <strain evidence="9">NRRL Y-17324</strain>
    </source>
</reference>
<dbReference type="Proteomes" id="UP000094285">
    <property type="component" value="Unassembled WGS sequence"/>
</dbReference>
<dbReference type="GO" id="GO:1990961">
    <property type="term" value="P:xenobiotic detoxification by transmembrane export across the plasma membrane"/>
    <property type="evidence" value="ECO:0007669"/>
    <property type="project" value="TreeGrafter"/>
</dbReference>
<dbReference type="SUPFAM" id="SSF103473">
    <property type="entry name" value="MFS general substrate transporter"/>
    <property type="match status" value="1"/>
</dbReference>
<feature type="transmembrane region" description="Helical" evidence="6">
    <location>
        <begin position="421"/>
        <end position="443"/>
    </location>
</feature>
<dbReference type="RefSeq" id="XP_020063077.1">
    <property type="nucleotide sequence ID" value="XM_020207935.1"/>
</dbReference>
<evidence type="ECO:0000256" key="2">
    <source>
        <dbReference type="ARBA" id="ARBA00022692"/>
    </source>
</evidence>
<keyword evidence="4 6" id="KW-0472">Membrane</keyword>
<evidence type="ECO:0000313" key="8">
    <source>
        <dbReference type="EMBL" id="ODV77955.1"/>
    </source>
</evidence>
<evidence type="ECO:0000256" key="5">
    <source>
        <dbReference type="SAM" id="MobiDB-lite"/>
    </source>
</evidence>
<feature type="domain" description="Major facilitator superfamily (MFS) profile" evidence="7">
    <location>
        <begin position="109"/>
        <end position="546"/>
    </location>
</feature>
<feature type="transmembrane region" description="Helical" evidence="6">
    <location>
        <begin position="478"/>
        <end position="500"/>
    </location>
</feature>
<dbReference type="Gene3D" id="1.20.1250.20">
    <property type="entry name" value="MFS general substrate transporter like domains"/>
    <property type="match status" value="1"/>
</dbReference>
<feature type="transmembrane region" description="Helical" evidence="6">
    <location>
        <begin position="175"/>
        <end position="194"/>
    </location>
</feature>
<dbReference type="PROSITE" id="PS50850">
    <property type="entry name" value="MFS"/>
    <property type="match status" value="1"/>
</dbReference>
<feature type="transmembrane region" description="Helical" evidence="6">
    <location>
        <begin position="382"/>
        <end position="401"/>
    </location>
</feature>
<dbReference type="EMBL" id="KV453914">
    <property type="protein sequence ID" value="ODV77955.1"/>
    <property type="molecule type" value="Genomic_DNA"/>
</dbReference>
<feature type="transmembrane region" description="Helical" evidence="6">
    <location>
        <begin position="140"/>
        <end position="163"/>
    </location>
</feature>
<keyword evidence="2 6" id="KW-0812">Transmembrane</keyword>
<evidence type="ECO:0000256" key="1">
    <source>
        <dbReference type="ARBA" id="ARBA00004141"/>
    </source>
</evidence>
<feature type="region of interest" description="Disordered" evidence="5">
    <location>
        <begin position="59"/>
        <end position="78"/>
    </location>
</feature>
<evidence type="ECO:0000259" key="7">
    <source>
        <dbReference type="PROSITE" id="PS50850"/>
    </source>
</evidence>
<name>A0A1E4SEM1_9ASCO</name>
<feature type="transmembrane region" description="Helical" evidence="6">
    <location>
        <begin position="107"/>
        <end position="128"/>
    </location>
</feature>
<dbReference type="CDD" id="cd17323">
    <property type="entry name" value="MFS_Tpo1_MDR_like"/>
    <property type="match status" value="1"/>
</dbReference>
<sequence length="554" mass="61384">MHYRFIRDSFFGRTVYHLSGKKLFIHKEEAADYIVPERYLLDYKEPTKEVTEVAELTPATPDEKEQILDGSSSTSTDTVEKDTNVYVGWDGEDDPENPKNWPFYQKAFFMFQIAFLTVSVYIGSAVYTPGINEIMEEFSINHTLAALPLTMFVVGYGIGPMIFSPLTENAAIGRTSIYIITLFIFFIIQIPTALSKNLASLTILRFIGGFFASPALATGGASVVDVVSMPYAPIAIATWSMAGVCGPSIGPLVGSVLSVKGGWRWTFWFMAIISGSSFISLLFFLPESYEKTLLLRKAKRLRAKTGNMNITTEEEVANSKLTTSSILVETFWRPIEISIVEPVVLMINVYIALVYSIMYLWFEAYPIAYVDVYHFTTVQMGVSYISIVCGIGAGCIGYLTWVNKAFTSKLMAGEMVVPEVFIPAAILGGILMPVGTFIFGWTVTEDVHFIVSLIGAALYSAGAFLIFQTLFNYLGMSFYRYVASVFAGNALFRSVTAGVFPLFGNALYNNLATKKFRTGWGTSILGFLTLGMLSIPILFYLNGPKLRARSKYAN</sequence>
<feature type="transmembrane region" description="Helical" evidence="6">
    <location>
        <begin position="343"/>
        <end position="362"/>
    </location>
</feature>
<dbReference type="PANTHER" id="PTHR23502:SF23">
    <property type="entry name" value="FLUCONAZOLE RESISTANCE PROTEIN 1"/>
    <property type="match status" value="1"/>
</dbReference>
<feature type="transmembrane region" description="Helical" evidence="6">
    <location>
        <begin position="206"/>
        <end position="227"/>
    </location>
</feature>
<evidence type="ECO:0000256" key="3">
    <source>
        <dbReference type="ARBA" id="ARBA00022989"/>
    </source>
</evidence>
<evidence type="ECO:0000313" key="9">
    <source>
        <dbReference type="Proteomes" id="UP000094285"/>
    </source>
</evidence>
<keyword evidence="3 6" id="KW-1133">Transmembrane helix</keyword>
<feature type="transmembrane region" description="Helical" evidence="6">
    <location>
        <begin position="234"/>
        <end position="253"/>
    </location>
</feature>
<dbReference type="InterPro" id="IPR036259">
    <property type="entry name" value="MFS_trans_sf"/>
</dbReference>
<proteinExistence type="predicted"/>
<feature type="transmembrane region" description="Helical" evidence="6">
    <location>
        <begin position="449"/>
        <end position="471"/>
    </location>
</feature>
<dbReference type="PANTHER" id="PTHR23502">
    <property type="entry name" value="MAJOR FACILITATOR SUPERFAMILY"/>
    <property type="match status" value="1"/>
</dbReference>
<dbReference type="OrthoDB" id="3357846at2759"/>
<keyword evidence="9" id="KW-1185">Reference proteome</keyword>
<dbReference type="GO" id="GO:0042910">
    <property type="term" value="F:xenobiotic transmembrane transporter activity"/>
    <property type="evidence" value="ECO:0007669"/>
    <property type="project" value="InterPro"/>
</dbReference>
<dbReference type="InterPro" id="IPR011701">
    <property type="entry name" value="MFS"/>
</dbReference>
<gene>
    <name evidence="8" type="ORF">CANTADRAFT_26935</name>
</gene>
<feature type="transmembrane region" description="Helical" evidence="6">
    <location>
        <begin position="520"/>
        <end position="541"/>
    </location>
</feature>
<dbReference type="Pfam" id="PF07690">
    <property type="entry name" value="MFS_1"/>
    <property type="match status" value="1"/>
</dbReference>
<dbReference type="FunFam" id="1.20.1250.20:FF:000011">
    <property type="entry name" value="MFS multidrug transporter, putative"/>
    <property type="match status" value="1"/>
</dbReference>
<dbReference type="GO" id="GO:0015244">
    <property type="term" value="F:fluconazole transmembrane transporter activity"/>
    <property type="evidence" value="ECO:0007669"/>
    <property type="project" value="TreeGrafter"/>
</dbReference>
<dbReference type="GeneID" id="30982072"/>
<dbReference type="InterPro" id="IPR001958">
    <property type="entry name" value="Tet-R_TetA/multi-R_MdtG-like"/>
</dbReference>